<dbReference type="Gene3D" id="1.10.3300.10">
    <property type="entry name" value="Jann2411-like domain"/>
    <property type="match status" value="1"/>
</dbReference>
<evidence type="ECO:0000313" key="2">
    <source>
        <dbReference type="EMBL" id="WNQ09082.1"/>
    </source>
</evidence>
<dbReference type="PANTHER" id="PTHR35525">
    <property type="entry name" value="BLL6575 PROTEIN"/>
    <property type="match status" value="1"/>
</dbReference>
<dbReference type="InterPro" id="IPR023286">
    <property type="entry name" value="ABATE_dom_sf"/>
</dbReference>
<evidence type="ECO:0000313" key="3">
    <source>
        <dbReference type="Proteomes" id="UP001305702"/>
    </source>
</evidence>
<dbReference type="RefSeq" id="WP_315602849.1">
    <property type="nucleotide sequence ID" value="NZ_CP130318.1"/>
</dbReference>
<dbReference type="Pfam" id="PF11706">
    <property type="entry name" value="zf-CGNR"/>
    <property type="match status" value="1"/>
</dbReference>
<dbReference type="InterPro" id="IPR010852">
    <property type="entry name" value="ABATE"/>
</dbReference>
<dbReference type="Pfam" id="PF07336">
    <property type="entry name" value="ABATE"/>
    <property type="match status" value="1"/>
</dbReference>
<keyword evidence="3" id="KW-1185">Reference proteome</keyword>
<dbReference type="EMBL" id="CP130318">
    <property type="protein sequence ID" value="WNQ09082.1"/>
    <property type="molecule type" value="Genomic_DNA"/>
</dbReference>
<dbReference type="AlphaFoldDB" id="A0AA96L8Q5"/>
<sequence length="188" mass="21881">MSMERLWIDFLNSDWHDWRGSGKSADRLDQPDYVLAFARDQGYGQLAYPLPEELADLKSLRELLRRQALRMADGKKPEEGIMKELNQVLEKAAYTRKLEENGEGGWQVVSVPVQSGWKHIKADIAASFAETIRNGEESRIRICTNPDCLWVFTDFTRSRTKRYCDDKCCGNLMKVRRFRARRKEESES</sequence>
<feature type="domain" description="Zinc finger CGNR" evidence="1">
    <location>
        <begin position="139"/>
        <end position="182"/>
    </location>
</feature>
<dbReference type="InterPro" id="IPR021005">
    <property type="entry name" value="Znf_CGNR"/>
</dbReference>
<name>A0AA96L8Q5_9BACL</name>
<proteinExistence type="predicted"/>
<accession>A0AA96L8Q5</accession>
<gene>
    <name evidence="2" type="ORF">MJA45_15650</name>
</gene>
<dbReference type="Proteomes" id="UP001305702">
    <property type="component" value="Chromosome"/>
</dbReference>
<reference evidence="2 3" key="1">
    <citation type="submission" date="2022-02" db="EMBL/GenBank/DDBJ databases">
        <title>Paenibacillus sp. MBLB1776 Whole Genome Shotgun Sequencing.</title>
        <authorList>
            <person name="Hwang C.Y."/>
            <person name="Cho E.-S."/>
            <person name="Seo M.-J."/>
        </authorList>
    </citation>
    <scope>NUCLEOTIDE SEQUENCE [LARGE SCALE GENOMIC DNA]</scope>
    <source>
        <strain evidence="2 3">MBLB1776</strain>
    </source>
</reference>
<evidence type="ECO:0000259" key="1">
    <source>
        <dbReference type="Pfam" id="PF11706"/>
    </source>
</evidence>
<dbReference type="KEGG" id="paun:MJA45_15650"/>
<dbReference type="PANTHER" id="PTHR35525:SF3">
    <property type="entry name" value="BLL6575 PROTEIN"/>
    <property type="match status" value="1"/>
</dbReference>
<dbReference type="SUPFAM" id="SSF160904">
    <property type="entry name" value="Jann2411-like"/>
    <property type="match status" value="1"/>
</dbReference>
<organism evidence="2 3">
    <name type="scientific">Paenibacillus aurantius</name>
    <dbReference type="NCBI Taxonomy" id="2918900"/>
    <lineage>
        <taxon>Bacteria</taxon>
        <taxon>Bacillati</taxon>
        <taxon>Bacillota</taxon>
        <taxon>Bacilli</taxon>
        <taxon>Bacillales</taxon>
        <taxon>Paenibacillaceae</taxon>
        <taxon>Paenibacillus</taxon>
    </lineage>
</organism>
<protein>
    <submittedName>
        <fullName evidence="2">CGNR zinc finger domain-containing protein</fullName>
    </submittedName>
</protein>